<accession>A0A9W6I8E0</accession>
<reference evidence="1" key="2">
    <citation type="submission" date="2023-01" db="EMBL/GenBank/DDBJ databases">
        <authorList>
            <person name="Sun Q."/>
            <person name="Evtushenko L."/>
        </authorList>
    </citation>
    <scope>NUCLEOTIDE SEQUENCE</scope>
    <source>
        <strain evidence="1">VKM Ac-2007</strain>
    </source>
</reference>
<reference evidence="1" key="1">
    <citation type="journal article" date="2014" name="Int. J. Syst. Evol. Microbiol.">
        <title>Complete genome sequence of Corynebacterium casei LMG S-19264T (=DSM 44701T), isolated from a smear-ripened cheese.</title>
        <authorList>
            <consortium name="US DOE Joint Genome Institute (JGI-PGF)"/>
            <person name="Walter F."/>
            <person name="Albersmeier A."/>
            <person name="Kalinowski J."/>
            <person name="Ruckert C."/>
        </authorList>
    </citation>
    <scope>NUCLEOTIDE SEQUENCE</scope>
    <source>
        <strain evidence="1">VKM Ac-2007</strain>
    </source>
</reference>
<dbReference type="InterPro" id="IPR051604">
    <property type="entry name" value="Ergot_Alk_Oxidoreductase"/>
</dbReference>
<dbReference type="AlphaFoldDB" id="A0A9W6I8E0"/>
<dbReference type="PANTHER" id="PTHR43162">
    <property type="match status" value="1"/>
</dbReference>
<dbReference type="Gene3D" id="3.40.50.720">
    <property type="entry name" value="NAD(P)-binding Rossmann-like Domain"/>
    <property type="match status" value="1"/>
</dbReference>
<sequence>MTTDKHTLVIGGTGKTGRRIVTRLRALGHHVRPASRTTPTPFDWENPATWDTALHGAHAIYLTPHPYNLNPAPQITNLLSRTTARVVLLSARDVPDDFGAEKAVKATTDDWTILRPTWFNQNFSEDYFKDSITAGNLTLPAGHGLQPFIDADDIADVAVTALTTDGHTGRTYDLSGPELLTFADAVTHISTATARPITYTPVPAADYLTTLTAAGINHDYATLITGLLHRIAEGGDAYLSDGVQHVLGRPARTFADYVATTWPQKTP</sequence>
<dbReference type="Gene3D" id="3.90.25.10">
    <property type="entry name" value="UDP-galactose 4-epimerase, domain 1"/>
    <property type="match status" value="1"/>
</dbReference>
<dbReference type="InterPro" id="IPR036291">
    <property type="entry name" value="NAD(P)-bd_dom_sf"/>
</dbReference>
<dbReference type="SUPFAM" id="SSF51735">
    <property type="entry name" value="NAD(P)-binding Rossmann-fold domains"/>
    <property type="match status" value="1"/>
</dbReference>
<dbReference type="RefSeq" id="WP_271222243.1">
    <property type="nucleotide sequence ID" value="NZ_BAAAVD010000023.1"/>
</dbReference>
<evidence type="ECO:0000313" key="2">
    <source>
        <dbReference type="Proteomes" id="UP001143474"/>
    </source>
</evidence>
<name>A0A9W6I8E0_9ACTN</name>
<protein>
    <submittedName>
        <fullName evidence="1">NmrA family transcriptional regulator</fullName>
    </submittedName>
</protein>
<dbReference type="Proteomes" id="UP001143474">
    <property type="component" value="Unassembled WGS sequence"/>
</dbReference>
<keyword evidence="2" id="KW-1185">Reference proteome</keyword>
<dbReference type="EMBL" id="BSEV01000027">
    <property type="protein sequence ID" value="GLK13980.1"/>
    <property type="molecule type" value="Genomic_DNA"/>
</dbReference>
<proteinExistence type="predicted"/>
<organism evidence="1 2">
    <name type="scientific">Streptosporangium carneum</name>
    <dbReference type="NCBI Taxonomy" id="47481"/>
    <lineage>
        <taxon>Bacteria</taxon>
        <taxon>Bacillati</taxon>
        <taxon>Actinomycetota</taxon>
        <taxon>Actinomycetes</taxon>
        <taxon>Streptosporangiales</taxon>
        <taxon>Streptosporangiaceae</taxon>
        <taxon>Streptosporangium</taxon>
    </lineage>
</organism>
<comment type="caution">
    <text evidence="1">The sequence shown here is derived from an EMBL/GenBank/DDBJ whole genome shotgun (WGS) entry which is preliminary data.</text>
</comment>
<dbReference type="PANTHER" id="PTHR43162:SF1">
    <property type="entry name" value="PRESTALK A DIFFERENTIATION PROTEIN A"/>
    <property type="match status" value="1"/>
</dbReference>
<evidence type="ECO:0000313" key="1">
    <source>
        <dbReference type="EMBL" id="GLK13980.1"/>
    </source>
</evidence>
<gene>
    <name evidence="1" type="ORF">GCM10017600_73920</name>
</gene>